<keyword evidence="3" id="KW-1185">Reference proteome</keyword>
<evidence type="ECO:0000256" key="1">
    <source>
        <dbReference type="SAM" id="Phobius"/>
    </source>
</evidence>
<name>A0ABU9ESJ3_LIMFS</name>
<accession>A0ABU9ESJ3</accession>
<reference evidence="2 3" key="1">
    <citation type="journal article" date="2024" name="Front. Microbiol.">
        <title>Transcriptomic insights into the dominance of two phototrophs throughout the water column of a tropical hypersaline-alkaline crater lake (Dziani Dzaha, Mayotte).</title>
        <authorList>
            <person name="Duperron S."/>
            <person name="Halary S."/>
            <person name="Bouly J.-P."/>
            <person name="Roussel T."/>
            <person name="Hugoni M."/>
            <person name="Bruto M."/>
            <person name="Oger P."/>
            <person name="Duval C."/>
            <person name="Woo A."/>
            <person name="Jezequiel D."/>
            <person name="Ader M."/>
            <person name="Leboulanger C."/>
            <person name="Agogue H."/>
            <person name="Grossi V."/>
            <person name="Trousselier M."/>
            <person name="Bernard C."/>
        </authorList>
    </citation>
    <scope>NUCLEOTIDE SEQUENCE [LARGE SCALE GENOMIC DNA]</scope>
    <source>
        <strain evidence="2 3">PMC 851.14</strain>
    </source>
</reference>
<protein>
    <submittedName>
        <fullName evidence="2">Uncharacterized protein</fullName>
    </submittedName>
</protein>
<keyword evidence="1" id="KW-1133">Transmembrane helix</keyword>
<gene>
    <name evidence="2" type="ORF">AAEJ74_18615</name>
</gene>
<dbReference type="EMBL" id="JBBWYZ010000015">
    <property type="protein sequence ID" value="MEK9513625.1"/>
    <property type="molecule type" value="Genomic_DNA"/>
</dbReference>
<keyword evidence="1" id="KW-0812">Transmembrane</keyword>
<feature type="transmembrane region" description="Helical" evidence="1">
    <location>
        <begin position="53"/>
        <end position="74"/>
    </location>
</feature>
<organism evidence="2 3">
    <name type="scientific">Limnospira fusiformis PMC 851.14</name>
    <dbReference type="NCBI Taxonomy" id="2219512"/>
    <lineage>
        <taxon>Bacteria</taxon>
        <taxon>Bacillati</taxon>
        <taxon>Cyanobacteriota</taxon>
        <taxon>Cyanophyceae</taxon>
        <taxon>Oscillatoriophycideae</taxon>
        <taxon>Oscillatoriales</taxon>
        <taxon>Sirenicapillariaceae</taxon>
        <taxon>Limnospira</taxon>
    </lineage>
</organism>
<sequence length="134" mass="14791">MMYEPPYFLLAAGLWVGIICCVPFVATLKQLVNDWKINKSSRAIAQLRGFRMLAPYLACAVGICVFLASCLQIFAISSRVAYALSVPVTVMMAGSVWFQFTRVLDQLEQRGSQGIDLDDLSLGKIIPQSNPGRE</sequence>
<evidence type="ECO:0000313" key="3">
    <source>
        <dbReference type="Proteomes" id="UP001387447"/>
    </source>
</evidence>
<evidence type="ECO:0000313" key="2">
    <source>
        <dbReference type="EMBL" id="MEK9513625.1"/>
    </source>
</evidence>
<comment type="caution">
    <text evidence="2">The sequence shown here is derived from an EMBL/GenBank/DDBJ whole genome shotgun (WGS) entry which is preliminary data.</text>
</comment>
<feature type="transmembrane region" description="Helical" evidence="1">
    <location>
        <begin position="80"/>
        <end position="100"/>
    </location>
</feature>
<proteinExistence type="predicted"/>
<keyword evidence="1" id="KW-0472">Membrane</keyword>
<feature type="transmembrane region" description="Helical" evidence="1">
    <location>
        <begin position="6"/>
        <end position="32"/>
    </location>
</feature>
<dbReference type="Proteomes" id="UP001387447">
    <property type="component" value="Unassembled WGS sequence"/>
</dbReference>